<name>A0A843UJT2_COLES</name>
<protein>
    <submittedName>
        <fullName evidence="2">Uncharacterized protein</fullName>
    </submittedName>
</protein>
<feature type="region of interest" description="Disordered" evidence="1">
    <location>
        <begin position="67"/>
        <end position="92"/>
    </location>
</feature>
<evidence type="ECO:0000313" key="3">
    <source>
        <dbReference type="Proteomes" id="UP000652761"/>
    </source>
</evidence>
<feature type="compositionally biased region" description="Basic and acidic residues" evidence="1">
    <location>
        <begin position="69"/>
        <end position="92"/>
    </location>
</feature>
<accession>A0A843UJT2</accession>
<dbReference type="Proteomes" id="UP000652761">
    <property type="component" value="Unassembled WGS sequence"/>
</dbReference>
<dbReference type="AlphaFoldDB" id="A0A843UJT2"/>
<sequence>MSLCWLCQTRPACVETIGCNIDVSACRSNLNASPRFVETRTRPSPAVRHDLNAPLADVPTCLCEYDDEDHTHEDGDEQQMTHKTDPQRRGML</sequence>
<evidence type="ECO:0000256" key="1">
    <source>
        <dbReference type="SAM" id="MobiDB-lite"/>
    </source>
</evidence>
<gene>
    <name evidence="2" type="ORF">Taro_015024</name>
</gene>
<reference evidence="2" key="1">
    <citation type="submission" date="2017-07" db="EMBL/GenBank/DDBJ databases">
        <title>Taro Niue Genome Assembly and Annotation.</title>
        <authorList>
            <person name="Atibalentja N."/>
            <person name="Keating K."/>
            <person name="Fields C.J."/>
        </authorList>
    </citation>
    <scope>NUCLEOTIDE SEQUENCE</scope>
    <source>
        <strain evidence="2">Niue_2</strain>
        <tissue evidence="2">Leaf</tissue>
    </source>
</reference>
<evidence type="ECO:0000313" key="2">
    <source>
        <dbReference type="EMBL" id="MQL82547.1"/>
    </source>
</evidence>
<organism evidence="2 3">
    <name type="scientific">Colocasia esculenta</name>
    <name type="common">Wild taro</name>
    <name type="synonym">Arum esculentum</name>
    <dbReference type="NCBI Taxonomy" id="4460"/>
    <lineage>
        <taxon>Eukaryota</taxon>
        <taxon>Viridiplantae</taxon>
        <taxon>Streptophyta</taxon>
        <taxon>Embryophyta</taxon>
        <taxon>Tracheophyta</taxon>
        <taxon>Spermatophyta</taxon>
        <taxon>Magnoliopsida</taxon>
        <taxon>Liliopsida</taxon>
        <taxon>Araceae</taxon>
        <taxon>Aroideae</taxon>
        <taxon>Colocasieae</taxon>
        <taxon>Colocasia</taxon>
    </lineage>
</organism>
<comment type="caution">
    <text evidence="2">The sequence shown here is derived from an EMBL/GenBank/DDBJ whole genome shotgun (WGS) entry which is preliminary data.</text>
</comment>
<dbReference type="EMBL" id="NMUH01000639">
    <property type="protein sequence ID" value="MQL82547.1"/>
    <property type="molecule type" value="Genomic_DNA"/>
</dbReference>
<proteinExistence type="predicted"/>
<keyword evidence="3" id="KW-1185">Reference proteome</keyword>